<organism evidence="2 3">
    <name type="scientific">Lingula anatina</name>
    <name type="common">Brachiopod</name>
    <name type="synonym">Lingula unguis</name>
    <dbReference type="NCBI Taxonomy" id="7574"/>
    <lineage>
        <taxon>Eukaryota</taxon>
        <taxon>Metazoa</taxon>
        <taxon>Spiralia</taxon>
        <taxon>Lophotrochozoa</taxon>
        <taxon>Brachiopoda</taxon>
        <taxon>Linguliformea</taxon>
        <taxon>Lingulata</taxon>
        <taxon>Lingulida</taxon>
        <taxon>Linguloidea</taxon>
        <taxon>Lingulidae</taxon>
        <taxon>Lingula</taxon>
    </lineage>
</organism>
<feature type="region of interest" description="Disordered" evidence="1">
    <location>
        <begin position="66"/>
        <end position="146"/>
    </location>
</feature>
<feature type="compositionally biased region" description="Basic and acidic residues" evidence="1">
    <location>
        <begin position="101"/>
        <end position="114"/>
    </location>
</feature>
<gene>
    <name evidence="3" type="primary">LOC106169648</name>
</gene>
<dbReference type="RefSeq" id="XP_013404634.1">
    <property type="nucleotide sequence ID" value="XM_013549180.1"/>
</dbReference>
<keyword evidence="2" id="KW-1185">Reference proteome</keyword>
<feature type="region of interest" description="Disordered" evidence="1">
    <location>
        <begin position="42"/>
        <end position="61"/>
    </location>
</feature>
<dbReference type="InParanoid" id="A0A1S3J467"/>
<reference evidence="3" key="1">
    <citation type="submission" date="2025-08" db="UniProtKB">
        <authorList>
            <consortium name="RefSeq"/>
        </authorList>
    </citation>
    <scope>IDENTIFICATION</scope>
    <source>
        <tissue evidence="3">Gonads</tissue>
    </source>
</reference>
<evidence type="ECO:0000313" key="2">
    <source>
        <dbReference type="Proteomes" id="UP000085678"/>
    </source>
</evidence>
<protein>
    <submittedName>
        <fullName evidence="3">Uncharacterized protein LOC106169648</fullName>
    </submittedName>
</protein>
<proteinExistence type="predicted"/>
<dbReference type="GeneID" id="106169648"/>
<evidence type="ECO:0000256" key="1">
    <source>
        <dbReference type="SAM" id="MobiDB-lite"/>
    </source>
</evidence>
<name>A0A1S3J467_LINAN</name>
<dbReference type="AlphaFoldDB" id="A0A1S3J467"/>
<sequence>METLIILSQPLNQGIQEPVITEKTPSREFPVLAVTRNRSFSKLNELGEPDGQAKDNENVQDGRVLDSEQYMKNELSTASSAERGSAFPAGCQENSTQPQEPDSKTDINETDSHSNDSGSRQGSGKMEHTLPKWPISPSEIKPTKKREPISRLPSTIIFEANERRAQRMREGFWRTMKLTPGELDLQEKFRENSEAFHYRVKQFPKEKKQDTEDPDRLNLSQIVSRIGNSSQHSNDKEFAEGRIKEMSKLNSRKRGTSLNAVELVLKADSRSRREEKRVSGSELGSDLSASSLRPILSPVEKAVKARSATYEAIQRSRLNRAAAYDSVPSFQKFMSKSEGADHLSGILNNKAAKMHRFPTTIDNCIQLTLEERDRLNMNRAHTTGQMTKFPNLKKDGLLCGECSAKRNIETMAEMGCSAFEMTMEDENDASKLRKKLNIIIPTQPND</sequence>
<dbReference type="KEGG" id="lak:106169648"/>
<dbReference type="Proteomes" id="UP000085678">
    <property type="component" value="Unplaced"/>
</dbReference>
<evidence type="ECO:0000313" key="3">
    <source>
        <dbReference type="RefSeq" id="XP_013404634.1"/>
    </source>
</evidence>
<accession>A0A1S3J467</accession>